<comment type="subcellular location">
    <subcellularLocation>
        <location evidence="9">Cell inner membrane</location>
        <topology evidence="9">Single-pass type II membrane protein</topology>
    </subcellularLocation>
    <subcellularLocation>
        <location evidence="1">Membrane</location>
    </subcellularLocation>
    <text evidence="9">Localizes to the division septum.</text>
</comment>
<reference evidence="11 12" key="1">
    <citation type="submission" date="2018-06" db="EMBL/GenBank/DDBJ databases">
        <authorList>
            <consortium name="Pathogen Informatics"/>
            <person name="Doyle S."/>
        </authorList>
    </citation>
    <scope>NUCLEOTIDE SEQUENCE [LARGE SCALE GENOMIC DNA]</scope>
    <source>
        <strain evidence="11 12">NCTC10616</strain>
    </source>
</reference>
<evidence type="ECO:0000256" key="7">
    <source>
        <dbReference type="ARBA" id="ARBA00023136"/>
    </source>
</evidence>
<evidence type="ECO:0000256" key="8">
    <source>
        <dbReference type="ARBA" id="ARBA00023306"/>
    </source>
</evidence>
<comment type="function">
    <text evidence="9">Essential cell division protein. May link together the upstream cell division proteins, which are predominantly cytoplasmic, with the downstream cell division proteins, which are predominantly periplasmic. May control correct divisome assembly.</text>
</comment>
<keyword evidence="2 9" id="KW-1003">Cell membrane</keyword>
<accession>A0A378VLC5</accession>
<dbReference type="Gene3D" id="3.40.50.11690">
    <property type="entry name" value="Cell division protein FtsQ/DivIB"/>
    <property type="match status" value="1"/>
</dbReference>
<evidence type="ECO:0000256" key="9">
    <source>
        <dbReference type="HAMAP-Rule" id="MF_00911"/>
    </source>
</evidence>
<dbReference type="GO" id="GO:0043093">
    <property type="term" value="P:FtsZ-dependent cytokinesis"/>
    <property type="evidence" value="ECO:0007669"/>
    <property type="project" value="UniProtKB-UniRule"/>
</dbReference>
<keyword evidence="7 9" id="KW-0472">Membrane</keyword>
<evidence type="ECO:0000256" key="4">
    <source>
        <dbReference type="ARBA" id="ARBA00022618"/>
    </source>
</evidence>
<name>A0A378VLC5_NEILA</name>
<dbReference type="GO" id="GO:0032153">
    <property type="term" value="C:cell division site"/>
    <property type="evidence" value="ECO:0007669"/>
    <property type="project" value="UniProtKB-UniRule"/>
</dbReference>
<comment type="subunit">
    <text evidence="9">Part of a complex composed of FtsB, FtsL and FtsQ.</text>
</comment>
<evidence type="ECO:0000256" key="2">
    <source>
        <dbReference type="ARBA" id="ARBA00022475"/>
    </source>
</evidence>
<keyword evidence="3 9" id="KW-0997">Cell inner membrane</keyword>
<evidence type="ECO:0000256" key="3">
    <source>
        <dbReference type="ARBA" id="ARBA00022519"/>
    </source>
</evidence>
<dbReference type="InterPro" id="IPR034746">
    <property type="entry name" value="POTRA"/>
</dbReference>
<dbReference type="EMBL" id="UGRO01000002">
    <property type="protein sequence ID" value="SUA17676.1"/>
    <property type="molecule type" value="Genomic_DNA"/>
</dbReference>
<dbReference type="HAMAP" id="MF_00911">
    <property type="entry name" value="FtsQ_subfam"/>
    <property type="match status" value="1"/>
</dbReference>
<dbReference type="Gene3D" id="3.10.20.310">
    <property type="entry name" value="membrane protein fhac"/>
    <property type="match status" value="1"/>
</dbReference>
<evidence type="ECO:0000256" key="5">
    <source>
        <dbReference type="ARBA" id="ARBA00022692"/>
    </source>
</evidence>
<dbReference type="InterPro" id="IPR045335">
    <property type="entry name" value="FtsQ_C_sf"/>
</dbReference>
<gene>
    <name evidence="9 11" type="primary">ftsQ</name>
    <name evidence="11" type="ORF">NCTC10616_01359</name>
</gene>
<keyword evidence="5 9" id="KW-0812">Transmembrane</keyword>
<comment type="similarity">
    <text evidence="9">Belongs to the FtsQ/DivIB family. FtsQ subfamily.</text>
</comment>
<dbReference type="PROSITE" id="PS51779">
    <property type="entry name" value="POTRA"/>
    <property type="match status" value="1"/>
</dbReference>
<dbReference type="AlphaFoldDB" id="A0A378VLC5"/>
<organism evidence="11 12">
    <name type="scientific">Neisseria lactamica</name>
    <dbReference type="NCBI Taxonomy" id="486"/>
    <lineage>
        <taxon>Bacteria</taxon>
        <taxon>Pseudomonadati</taxon>
        <taxon>Pseudomonadota</taxon>
        <taxon>Betaproteobacteria</taxon>
        <taxon>Neisseriales</taxon>
        <taxon>Neisseriaceae</taxon>
        <taxon>Neisseria</taxon>
    </lineage>
</organism>
<feature type="domain" description="POTRA" evidence="10">
    <location>
        <begin position="37"/>
        <end position="106"/>
    </location>
</feature>
<dbReference type="Proteomes" id="UP000254193">
    <property type="component" value="Unassembled WGS sequence"/>
</dbReference>
<dbReference type="GO" id="GO:0090529">
    <property type="term" value="P:cell septum assembly"/>
    <property type="evidence" value="ECO:0007669"/>
    <property type="project" value="InterPro"/>
</dbReference>
<proteinExistence type="inferred from homology"/>
<evidence type="ECO:0000256" key="6">
    <source>
        <dbReference type="ARBA" id="ARBA00022989"/>
    </source>
</evidence>
<sequence length="242" mass="27444">MWDNAEAMERLTRRLLAVMAVLLASSGLVWFYNSNHLPVKKVLLKGDLVYSDRKVLGNLARKYIHGNILRADIDGAQEAYRRYPWIASAKVRRLFPDTVEIVLTERKPVARWGGSALVDGDGNVFKAHLDSPGLPVFRGAEGTSADILRHYGEFSAILAKQGLGIKEISYTARSAWIVVLDNNITVRLGRENDIRRLRLFAEAWQHLLRKNKNRLSYADMRYKDGFSVRYRTGGLPEEESGE</sequence>
<dbReference type="Pfam" id="PF08478">
    <property type="entry name" value="POTRA_1"/>
    <property type="match status" value="1"/>
</dbReference>
<dbReference type="GO" id="GO:0005886">
    <property type="term" value="C:plasma membrane"/>
    <property type="evidence" value="ECO:0007669"/>
    <property type="project" value="UniProtKB-SubCell"/>
</dbReference>
<keyword evidence="12" id="KW-1185">Reference proteome</keyword>
<keyword evidence="4 9" id="KW-0132">Cell division</keyword>
<dbReference type="PANTHER" id="PTHR35851">
    <property type="entry name" value="CELL DIVISION PROTEIN FTSQ"/>
    <property type="match status" value="1"/>
</dbReference>
<protein>
    <recommendedName>
        <fullName evidence="9">Cell division protein FtsQ</fullName>
    </recommendedName>
</protein>
<evidence type="ECO:0000259" key="10">
    <source>
        <dbReference type="PROSITE" id="PS51779"/>
    </source>
</evidence>
<feature type="transmembrane region" description="Helical" evidence="9">
    <location>
        <begin position="15"/>
        <end position="32"/>
    </location>
</feature>
<evidence type="ECO:0000256" key="1">
    <source>
        <dbReference type="ARBA" id="ARBA00004370"/>
    </source>
</evidence>
<keyword evidence="6 9" id="KW-1133">Transmembrane helix</keyword>
<dbReference type="Pfam" id="PF03799">
    <property type="entry name" value="FtsQ_DivIB_C"/>
    <property type="match status" value="1"/>
</dbReference>
<keyword evidence="8 9" id="KW-0131">Cell cycle</keyword>
<dbReference type="RefSeq" id="WP_115119566.1">
    <property type="nucleotide sequence ID" value="NZ_QQCF01000008.1"/>
</dbReference>
<evidence type="ECO:0000313" key="12">
    <source>
        <dbReference type="Proteomes" id="UP000254193"/>
    </source>
</evidence>
<dbReference type="InterPro" id="IPR013685">
    <property type="entry name" value="POTRA_FtsQ_type"/>
</dbReference>
<evidence type="ECO:0000313" key="11">
    <source>
        <dbReference type="EMBL" id="SUA17676.1"/>
    </source>
</evidence>
<dbReference type="InterPro" id="IPR026579">
    <property type="entry name" value="FtsQ"/>
</dbReference>
<dbReference type="PANTHER" id="PTHR35851:SF1">
    <property type="entry name" value="CELL DIVISION PROTEIN FTSQ"/>
    <property type="match status" value="1"/>
</dbReference>
<dbReference type="InterPro" id="IPR005548">
    <property type="entry name" value="Cell_div_FtsQ/DivIB_C"/>
</dbReference>